<accession>A0A3D9T1M1</accession>
<dbReference type="AlphaFoldDB" id="A0A3D9T1M1"/>
<sequence>MKRLIVDTHAASCYFRTSVGGDGRKALVQITERCNLDCFH</sequence>
<dbReference type="RefSeq" id="WP_281275930.1">
    <property type="nucleotide sequence ID" value="NZ_QTTT01000001.1"/>
</dbReference>
<keyword evidence="2" id="KW-1185">Reference proteome</keyword>
<dbReference type="Proteomes" id="UP000256661">
    <property type="component" value="Unassembled WGS sequence"/>
</dbReference>
<evidence type="ECO:0000313" key="1">
    <source>
        <dbReference type="EMBL" id="REF00741.1"/>
    </source>
</evidence>
<name>A0A3D9T1M1_9ACTN</name>
<reference evidence="1 2" key="1">
    <citation type="submission" date="2018-08" db="EMBL/GenBank/DDBJ databases">
        <title>Sequencing the genomes of 1000 actinobacteria strains.</title>
        <authorList>
            <person name="Klenk H.-P."/>
        </authorList>
    </citation>
    <scope>NUCLEOTIDE SEQUENCE [LARGE SCALE GENOMIC DNA]</scope>
    <source>
        <strain evidence="1 2">DSM 43927</strain>
    </source>
</reference>
<protein>
    <recommendedName>
        <fullName evidence="3">Radical SAM protein</fullName>
    </recommendedName>
</protein>
<gene>
    <name evidence="1" type="ORF">DFJ69_6320</name>
</gene>
<evidence type="ECO:0008006" key="3">
    <source>
        <dbReference type="Google" id="ProtNLM"/>
    </source>
</evidence>
<dbReference type="EMBL" id="QTTT01000001">
    <property type="protein sequence ID" value="REF00741.1"/>
    <property type="molecule type" value="Genomic_DNA"/>
</dbReference>
<comment type="caution">
    <text evidence="1">The sequence shown here is derived from an EMBL/GenBank/DDBJ whole genome shotgun (WGS) entry which is preliminary data.</text>
</comment>
<proteinExistence type="predicted"/>
<organism evidence="1 2">
    <name type="scientific">Thermomonospora umbrina</name>
    <dbReference type="NCBI Taxonomy" id="111806"/>
    <lineage>
        <taxon>Bacteria</taxon>
        <taxon>Bacillati</taxon>
        <taxon>Actinomycetota</taxon>
        <taxon>Actinomycetes</taxon>
        <taxon>Streptosporangiales</taxon>
        <taxon>Thermomonosporaceae</taxon>
        <taxon>Thermomonospora</taxon>
    </lineage>
</organism>
<evidence type="ECO:0000313" key="2">
    <source>
        <dbReference type="Proteomes" id="UP000256661"/>
    </source>
</evidence>